<comment type="caution">
    <text evidence="1">The sequence shown here is derived from an EMBL/GenBank/DDBJ whole genome shotgun (WGS) entry which is preliminary data.</text>
</comment>
<evidence type="ECO:0000313" key="1">
    <source>
        <dbReference type="EMBL" id="KRY32159.1"/>
    </source>
</evidence>
<reference evidence="1 2" key="1">
    <citation type="submission" date="2015-01" db="EMBL/GenBank/DDBJ databases">
        <title>Evolution of Trichinella species and genotypes.</title>
        <authorList>
            <person name="Korhonen P.K."/>
            <person name="Edoardo P."/>
            <person name="Giuseppe L.R."/>
            <person name="Gasser R.B."/>
        </authorList>
    </citation>
    <scope>NUCLEOTIDE SEQUENCE [LARGE SCALE GENOMIC DNA]</scope>
    <source>
        <strain evidence="1">ISS3</strain>
    </source>
</reference>
<organism evidence="1 2">
    <name type="scientific">Trichinella spiralis</name>
    <name type="common">Trichina worm</name>
    <dbReference type="NCBI Taxonomy" id="6334"/>
    <lineage>
        <taxon>Eukaryota</taxon>
        <taxon>Metazoa</taxon>
        <taxon>Ecdysozoa</taxon>
        <taxon>Nematoda</taxon>
        <taxon>Enoplea</taxon>
        <taxon>Dorylaimia</taxon>
        <taxon>Trichinellida</taxon>
        <taxon>Trichinellidae</taxon>
        <taxon>Trichinella</taxon>
    </lineage>
</organism>
<dbReference type="OrthoDB" id="5918365at2759"/>
<dbReference type="EMBL" id="JYDH01000103">
    <property type="protein sequence ID" value="KRY32159.1"/>
    <property type="molecule type" value="Genomic_DNA"/>
</dbReference>
<sequence>MIIIRMKKKIKFKIPPPLPSFPVSLSFLHFFPASVSALNFSSTTSSFFFSLCKYRSPINFHRSLQADK</sequence>
<evidence type="ECO:0000313" key="2">
    <source>
        <dbReference type="Proteomes" id="UP000054776"/>
    </source>
</evidence>
<feature type="non-terminal residue" evidence="1">
    <location>
        <position position="68"/>
    </location>
</feature>
<name>A0A0V1B592_TRISP</name>
<dbReference type="AlphaFoldDB" id="A0A0V1B592"/>
<protein>
    <submittedName>
        <fullName evidence="1">Uncharacterized protein</fullName>
    </submittedName>
</protein>
<accession>A0A0V1B592</accession>
<dbReference type="Proteomes" id="UP000054776">
    <property type="component" value="Unassembled WGS sequence"/>
</dbReference>
<gene>
    <name evidence="1" type="ORF">T01_13203</name>
</gene>
<keyword evidence="2" id="KW-1185">Reference proteome</keyword>
<proteinExistence type="predicted"/>